<evidence type="ECO:0000313" key="3">
    <source>
        <dbReference type="Proteomes" id="UP000799440"/>
    </source>
</evidence>
<dbReference type="Proteomes" id="UP000799440">
    <property type="component" value="Unassembled WGS sequence"/>
</dbReference>
<proteinExistence type="predicted"/>
<feature type="compositionally biased region" description="Basic residues" evidence="1">
    <location>
        <begin position="19"/>
        <end position="45"/>
    </location>
</feature>
<gene>
    <name evidence="2" type="ORF">M011DRAFT_465305</name>
</gene>
<dbReference type="EMBL" id="MU006565">
    <property type="protein sequence ID" value="KAF2749625.1"/>
    <property type="molecule type" value="Genomic_DNA"/>
</dbReference>
<keyword evidence="3" id="KW-1185">Reference proteome</keyword>
<evidence type="ECO:0000313" key="2">
    <source>
        <dbReference type="EMBL" id="KAF2749625.1"/>
    </source>
</evidence>
<feature type="region of interest" description="Disordered" evidence="1">
    <location>
        <begin position="1"/>
        <end position="56"/>
    </location>
</feature>
<name>A0A6A6VGD4_9PLEO</name>
<dbReference type="AlphaFoldDB" id="A0A6A6VGD4"/>
<evidence type="ECO:0000256" key="1">
    <source>
        <dbReference type="SAM" id="MobiDB-lite"/>
    </source>
</evidence>
<accession>A0A6A6VGD4</accession>
<sequence>MRQHDSHKPKPLNPVSSHPRLRNQHQHRRQKTKKPTYRQRHRQRHEVKILGMPFTA</sequence>
<reference evidence="2" key="1">
    <citation type="journal article" date="2020" name="Stud. Mycol.">
        <title>101 Dothideomycetes genomes: a test case for predicting lifestyles and emergence of pathogens.</title>
        <authorList>
            <person name="Haridas S."/>
            <person name="Albert R."/>
            <person name="Binder M."/>
            <person name="Bloem J."/>
            <person name="Labutti K."/>
            <person name="Salamov A."/>
            <person name="Andreopoulos B."/>
            <person name="Baker S."/>
            <person name="Barry K."/>
            <person name="Bills G."/>
            <person name="Bluhm B."/>
            <person name="Cannon C."/>
            <person name="Castanera R."/>
            <person name="Culley D."/>
            <person name="Daum C."/>
            <person name="Ezra D."/>
            <person name="Gonzalez J."/>
            <person name="Henrissat B."/>
            <person name="Kuo A."/>
            <person name="Liang C."/>
            <person name="Lipzen A."/>
            <person name="Lutzoni F."/>
            <person name="Magnuson J."/>
            <person name="Mondo S."/>
            <person name="Nolan M."/>
            <person name="Ohm R."/>
            <person name="Pangilinan J."/>
            <person name="Park H.-J."/>
            <person name="Ramirez L."/>
            <person name="Alfaro M."/>
            <person name="Sun H."/>
            <person name="Tritt A."/>
            <person name="Yoshinaga Y."/>
            <person name="Zwiers L.-H."/>
            <person name="Turgeon B."/>
            <person name="Goodwin S."/>
            <person name="Spatafora J."/>
            <person name="Crous P."/>
            <person name="Grigoriev I."/>
        </authorList>
    </citation>
    <scope>NUCLEOTIDE SEQUENCE</scope>
    <source>
        <strain evidence="2">CBS 119925</strain>
    </source>
</reference>
<organism evidence="2 3">
    <name type="scientific">Sporormia fimetaria CBS 119925</name>
    <dbReference type="NCBI Taxonomy" id="1340428"/>
    <lineage>
        <taxon>Eukaryota</taxon>
        <taxon>Fungi</taxon>
        <taxon>Dikarya</taxon>
        <taxon>Ascomycota</taxon>
        <taxon>Pezizomycotina</taxon>
        <taxon>Dothideomycetes</taxon>
        <taxon>Pleosporomycetidae</taxon>
        <taxon>Pleosporales</taxon>
        <taxon>Sporormiaceae</taxon>
        <taxon>Sporormia</taxon>
    </lineage>
</organism>
<protein>
    <submittedName>
        <fullName evidence="2">Uncharacterized protein</fullName>
    </submittedName>
</protein>